<dbReference type="EMBL" id="ML996580">
    <property type="protein sequence ID" value="KAF2754350.1"/>
    <property type="molecule type" value="Genomic_DNA"/>
</dbReference>
<keyword evidence="5" id="KW-0624">Polysaccharide degradation</keyword>
<dbReference type="GO" id="GO:0005576">
    <property type="term" value="C:extracellular region"/>
    <property type="evidence" value="ECO:0007669"/>
    <property type="project" value="UniProtKB-SubCell"/>
</dbReference>
<evidence type="ECO:0000313" key="10">
    <source>
        <dbReference type="Proteomes" id="UP000799437"/>
    </source>
</evidence>
<gene>
    <name evidence="9" type="ORF">EJ05DRAFT_138981</name>
</gene>
<dbReference type="Proteomes" id="UP000799437">
    <property type="component" value="Unassembled WGS sequence"/>
</dbReference>
<dbReference type="GO" id="GO:0008810">
    <property type="term" value="F:cellulase activity"/>
    <property type="evidence" value="ECO:0007669"/>
    <property type="project" value="UniProtKB-UniRule"/>
</dbReference>
<dbReference type="GeneID" id="54480267"/>
<dbReference type="InterPro" id="IPR049892">
    <property type="entry name" value="AA9"/>
</dbReference>
<dbReference type="Gene3D" id="2.70.50.70">
    <property type="match status" value="1"/>
</dbReference>
<reference evidence="9" key="1">
    <citation type="journal article" date="2020" name="Stud. Mycol.">
        <title>101 Dothideomycetes genomes: a test case for predicting lifestyles and emergence of pathogens.</title>
        <authorList>
            <person name="Haridas S."/>
            <person name="Albert R."/>
            <person name="Binder M."/>
            <person name="Bloem J."/>
            <person name="Labutti K."/>
            <person name="Salamov A."/>
            <person name="Andreopoulos B."/>
            <person name="Baker S."/>
            <person name="Barry K."/>
            <person name="Bills G."/>
            <person name="Bluhm B."/>
            <person name="Cannon C."/>
            <person name="Castanera R."/>
            <person name="Culley D."/>
            <person name="Daum C."/>
            <person name="Ezra D."/>
            <person name="Gonzalez J."/>
            <person name="Henrissat B."/>
            <person name="Kuo A."/>
            <person name="Liang C."/>
            <person name="Lipzen A."/>
            <person name="Lutzoni F."/>
            <person name="Magnuson J."/>
            <person name="Mondo S."/>
            <person name="Nolan M."/>
            <person name="Ohm R."/>
            <person name="Pangilinan J."/>
            <person name="Park H.-J."/>
            <person name="Ramirez L."/>
            <person name="Alfaro M."/>
            <person name="Sun H."/>
            <person name="Tritt A."/>
            <person name="Yoshinaga Y."/>
            <person name="Zwiers L.-H."/>
            <person name="Turgeon B."/>
            <person name="Goodwin S."/>
            <person name="Spatafora J."/>
            <person name="Crous P."/>
            <person name="Grigoriev I."/>
        </authorList>
    </citation>
    <scope>NUCLEOTIDE SEQUENCE</scope>
    <source>
        <strain evidence="9">CBS 121739</strain>
    </source>
</reference>
<comment type="domain">
    <text evidence="5">Has a modular structure: an endo-beta-1,4-glucanase catalytic module at the N-terminus, a linker rich in serines and threonines, and a C-terminal carbohydrate-binding module (CBM).</text>
</comment>
<evidence type="ECO:0000256" key="2">
    <source>
        <dbReference type="ARBA" id="ARBA00004613"/>
    </source>
</evidence>
<evidence type="ECO:0000256" key="1">
    <source>
        <dbReference type="ARBA" id="ARBA00001973"/>
    </source>
</evidence>
<keyword evidence="4 5" id="KW-1015">Disulfide bond</keyword>
<feature type="domain" description="Auxiliary Activity family 9 catalytic" evidence="8">
    <location>
        <begin position="22"/>
        <end position="228"/>
    </location>
</feature>
<name>A0A6A6VXI8_9PEZI</name>
<protein>
    <recommendedName>
        <fullName evidence="5">AA9 family lytic polysaccharide monooxygenase</fullName>
        <ecNumber evidence="5">1.14.99.56</ecNumber>
    </recommendedName>
    <alternativeName>
        <fullName evidence="5">Endo-beta-1,4-glucanase</fullName>
    </alternativeName>
    <alternativeName>
        <fullName evidence="5">Glycosyl hydrolase 61 family protein</fullName>
    </alternativeName>
</protein>
<evidence type="ECO:0000259" key="8">
    <source>
        <dbReference type="Pfam" id="PF03443"/>
    </source>
</evidence>
<dbReference type="OrthoDB" id="5985073at2759"/>
<feature type="compositionally biased region" description="Polar residues" evidence="6">
    <location>
        <begin position="370"/>
        <end position="385"/>
    </location>
</feature>
<dbReference type="GO" id="GO:0030248">
    <property type="term" value="F:cellulose binding"/>
    <property type="evidence" value="ECO:0007669"/>
    <property type="project" value="UniProtKB-UniRule"/>
</dbReference>
<comment type="catalytic activity">
    <reaction evidence="5">
        <text>[(1-&gt;4)-beta-D-glucosyl]n+m + reduced acceptor + O2 = 4-dehydro-beta-D-glucosyl-[(1-&gt;4)-beta-D-glucosyl]n-1 + [(1-&gt;4)-beta-D-glucosyl]m + acceptor + H2O.</text>
        <dbReference type="EC" id="1.14.99.56"/>
    </reaction>
</comment>
<feature type="compositionally biased region" description="Low complexity" evidence="6">
    <location>
        <begin position="400"/>
        <end position="425"/>
    </location>
</feature>
<evidence type="ECO:0000256" key="5">
    <source>
        <dbReference type="RuleBase" id="RU368122"/>
    </source>
</evidence>
<dbReference type="PANTHER" id="PTHR33353">
    <property type="entry name" value="PUTATIVE (AFU_ORTHOLOGUE AFUA_1G12560)-RELATED"/>
    <property type="match status" value="1"/>
</dbReference>
<proteinExistence type="predicted"/>
<comment type="cofactor">
    <cofactor evidence="1">
        <name>Cu(2+)</name>
        <dbReference type="ChEBI" id="CHEBI:29036"/>
    </cofactor>
</comment>
<evidence type="ECO:0000256" key="4">
    <source>
        <dbReference type="ARBA" id="ARBA00023157"/>
    </source>
</evidence>
<comment type="function">
    <text evidence="5">Lytic polysaccharide monooxygenase (LMPO) that depolymerizes crystalline and amorphous polysaccharides via the oxidation of scissile alpha- or beta-(1-4)-glycosidic bonds, yielding C1 and/or C4 oxidation products. Catalysis by LPMOs requires the reduction of the active-site copper from Cu(II) to Cu(I) by a reducing agent and H(2)O(2) or O(2) as a cosubstrate.</text>
</comment>
<keyword evidence="7" id="KW-0732">Signal</keyword>
<feature type="signal peptide" evidence="7">
    <location>
        <begin position="1"/>
        <end position="21"/>
    </location>
</feature>
<organism evidence="9 10">
    <name type="scientific">Pseudovirgaria hyperparasitica</name>
    <dbReference type="NCBI Taxonomy" id="470096"/>
    <lineage>
        <taxon>Eukaryota</taxon>
        <taxon>Fungi</taxon>
        <taxon>Dikarya</taxon>
        <taxon>Ascomycota</taxon>
        <taxon>Pezizomycotina</taxon>
        <taxon>Dothideomycetes</taxon>
        <taxon>Dothideomycetes incertae sedis</taxon>
        <taxon>Acrospermales</taxon>
        <taxon>Acrospermaceae</taxon>
        <taxon>Pseudovirgaria</taxon>
    </lineage>
</organism>
<accession>A0A6A6VXI8</accession>
<dbReference type="InterPro" id="IPR005103">
    <property type="entry name" value="AA9_LPMO"/>
</dbReference>
<evidence type="ECO:0000256" key="6">
    <source>
        <dbReference type="SAM" id="MobiDB-lite"/>
    </source>
</evidence>
<feature type="region of interest" description="Disordered" evidence="6">
    <location>
        <begin position="370"/>
        <end position="437"/>
    </location>
</feature>
<dbReference type="Pfam" id="PF03443">
    <property type="entry name" value="AA9"/>
    <property type="match status" value="1"/>
</dbReference>
<sequence length="463" mass="49857">MFFSKSQALLATLAAVKTALAHTTFTEFYIDGVSNGAGTCVRMNHDGAKASFPLEDFNSNDMACGRDGTKGVDRVCTAKAGSTITFEWHAWANDKSQIVLDPGHAGPCAVYMKKVDSAQKDTAYGDGWFKVWDMGYVDNKWCTNKMIDDNGMISIKIPNLASGYYLIRPELLAMHAVNSGDPQFYAGCAQVFLESDGDLGPESTVSIPGYVKKTDESVTWNIYDKKHDNADYPTPGPPVAHLVPGVQGASIKANKAEGQLPEGCIIQNANWCAFEVPEYDTETECWASQQNCWEQQNECWDKVPPTGGAGCDVLHARCDYLNAQCAAKNWVGPPDAGKVLYHPQSTLSNVPQALPTHGGGVVAQNSIAPSAAVQTHSPSPSSSAVDNDHEQHEVAPAPSPAAAQTSAQDSPAHDAPAPTHAPSAPENDNENHDDSYDNDKNVVVVTDVVYATQVVWQTMWVKH</sequence>
<dbReference type="PANTHER" id="PTHR33353:SF32">
    <property type="entry name" value="ENDO-BETA-1,4-GLUCANASE D"/>
    <property type="match status" value="1"/>
</dbReference>
<dbReference type="CDD" id="cd21175">
    <property type="entry name" value="LPMO_AA9"/>
    <property type="match status" value="1"/>
</dbReference>
<dbReference type="EC" id="1.14.99.56" evidence="5"/>
<keyword evidence="5" id="KW-0136">Cellulose degradation</keyword>
<keyword evidence="5" id="KW-0119">Carbohydrate metabolism</keyword>
<keyword evidence="10" id="KW-1185">Reference proteome</keyword>
<feature type="chain" id="PRO_5025625466" description="AA9 family lytic polysaccharide monooxygenase" evidence="7">
    <location>
        <begin position="22"/>
        <end position="463"/>
    </location>
</feature>
<evidence type="ECO:0000256" key="7">
    <source>
        <dbReference type="SAM" id="SignalP"/>
    </source>
</evidence>
<comment type="subcellular location">
    <subcellularLocation>
        <location evidence="2 5">Secreted</location>
    </subcellularLocation>
</comment>
<dbReference type="AlphaFoldDB" id="A0A6A6VXI8"/>
<dbReference type="GO" id="GO:0030245">
    <property type="term" value="P:cellulose catabolic process"/>
    <property type="evidence" value="ECO:0007669"/>
    <property type="project" value="UniProtKB-UniRule"/>
</dbReference>
<keyword evidence="3 5" id="KW-0964">Secreted</keyword>
<evidence type="ECO:0000313" key="9">
    <source>
        <dbReference type="EMBL" id="KAF2754350.1"/>
    </source>
</evidence>
<dbReference type="RefSeq" id="XP_033596801.1">
    <property type="nucleotide sequence ID" value="XM_033739213.1"/>
</dbReference>
<evidence type="ECO:0000256" key="3">
    <source>
        <dbReference type="ARBA" id="ARBA00022525"/>
    </source>
</evidence>